<evidence type="ECO:0000313" key="3">
    <source>
        <dbReference type="Proteomes" id="UP000270296"/>
    </source>
</evidence>
<dbReference type="PANTHER" id="PTHR11158">
    <property type="entry name" value="MSF1/PX19 RELATED"/>
    <property type="match status" value="1"/>
</dbReference>
<protein>
    <submittedName>
        <fullName evidence="4">PRELI/MSF1 domain-containing protein</fullName>
    </submittedName>
</protein>
<accession>A0A183IWZ4</accession>
<feature type="domain" description="PRELI/MSF1" evidence="1">
    <location>
        <begin position="1"/>
        <end position="157"/>
    </location>
</feature>
<dbReference type="OrthoDB" id="30289at2759"/>
<reference evidence="4" key="1">
    <citation type="submission" date="2016-06" db="UniProtKB">
        <authorList>
            <consortium name="WormBaseParasite"/>
        </authorList>
    </citation>
    <scope>IDENTIFICATION</scope>
</reference>
<dbReference type="EMBL" id="UZAM01011297">
    <property type="protein sequence ID" value="VDP15481.1"/>
    <property type="molecule type" value="Genomic_DNA"/>
</dbReference>
<evidence type="ECO:0000313" key="2">
    <source>
        <dbReference type="EMBL" id="VDP15481.1"/>
    </source>
</evidence>
<organism evidence="4">
    <name type="scientific">Soboliphyme baturini</name>
    <dbReference type="NCBI Taxonomy" id="241478"/>
    <lineage>
        <taxon>Eukaryota</taxon>
        <taxon>Metazoa</taxon>
        <taxon>Ecdysozoa</taxon>
        <taxon>Nematoda</taxon>
        <taxon>Enoplea</taxon>
        <taxon>Dorylaimia</taxon>
        <taxon>Dioctophymatida</taxon>
        <taxon>Dioctophymatoidea</taxon>
        <taxon>Soboliphymatidae</taxon>
        <taxon>Soboliphyme</taxon>
    </lineage>
</organism>
<sequence>MIPVFIGCDIVREETSRDGAVHVIERKCKISVEVPYLLKKMIGADFVYFMQKNTLDRLNRTLSIEAYNLTFANRISIKENCLYYVRDSLSHDTRFQVNEKMPNFTCFEQSASLDAKALFGFESLVERIAVKHYAANIQKAGKEIIEYFIQQLAEEGTTYLPPFKAPALSEVSAES</sequence>
<dbReference type="GO" id="GO:0005758">
    <property type="term" value="C:mitochondrial intermembrane space"/>
    <property type="evidence" value="ECO:0007669"/>
    <property type="project" value="InterPro"/>
</dbReference>
<name>A0A183IWZ4_9BILA</name>
<keyword evidence="3" id="KW-1185">Reference proteome</keyword>
<dbReference type="Proteomes" id="UP000270296">
    <property type="component" value="Unassembled WGS sequence"/>
</dbReference>
<evidence type="ECO:0000259" key="1">
    <source>
        <dbReference type="PROSITE" id="PS50904"/>
    </source>
</evidence>
<dbReference type="InterPro" id="IPR037365">
    <property type="entry name" value="Slowmo/Ups"/>
</dbReference>
<proteinExistence type="predicted"/>
<dbReference type="AlphaFoldDB" id="A0A183IWZ4"/>
<gene>
    <name evidence="2" type="ORF">SBAD_LOCUS8141</name>
</gene>
<dbReference type="WBParaSite" id="SBAD_0000844201-mRNA-1">
    <property type="protein sequence ID" value="SBAD_0000844201-mRNA-1"/>
    <property type="gene ID" value="SBAD_0000844201"/>
</dbReference>
<dbReference type="InterPro" id="IPR006797">
    <property type="entry name" value="PRELI/MSF1_dom"/>
</dbReference>
<evidence type="ECO:0000313" key="4">
    <source>
        <dbReference type="WBParaSite" id="SBAD_0000844201-mRNA-1"/>
    </source>
</evidence>
<dbReference type="Pfam" id="PF04707">
    <property type="entry name" value="PRELI"/>
    <property type="match status" value="1"/>
</dbReference>
<dbReference type="PROSITE" id="PS50904">
    <property type="entry name" value="PRELI_MSF1"/>
    <property type="match status" value="1"/>
</dbReference>
<reference evidence="2 3" key="2">
    <citation type="submission" date="2018-11" db="EMBL/GenBank/DDBJ databases">
        <authorList>
            <consortium name="Pathogen Informatics"/>
        </authorList>
    </citation>
    <scope>NUCLEOTIDE SEQUENCE [LARGE SCALE GENOMIC DNA]</scope>
</reference>